<dbReference type="EMBL" id="BLKW01000002">
    <property type="protein sequence ID" value="GFG73778.1"/>
    <property type="molecule type" value="Genomic_DNA"/>
</dbReference>
<comment type="caution">
    <text evidence="10">The sequence shown here is derived from an EMBL/GenBank/DDBJ whole genome shotgun (WGS) entry which is preliminary data.</text>
</comment>
<dbReference type="Gene3D" id="3.30.200.20">
    <property type="entry name" value="Phosphorylase Kinase, domain 1"/>
    <property type="match status" value="1"/>
</dbReference>
<feature type="transmembrane region" description="Helical" evidence="9">
    <location>
        <begin position="232"/>
        <end position="254"/>
    </location>
</feature>
<feature type="transmembrane region" description="Helical" evidence="9">
    <location>
        <begin position="274"/>
        <end position="299"/>
    </location>
</feature>
<dbReference type="GO" id="GO:0034204">
    <property type="term" value="P:lipid translocation"/>
    <property type="evidence" value="ECO:0007669"/>
    <property type="project" value="TreeGrafter"/>
</dbReference>
<evidence type="ECO:0000256" key="5">
    <source>
        <dbReference type="ARBA" id="ARBA00022984"/>
    </source>
</evidence>
<dbReference type="RefSeq" id="WP_218033341.1">
    <property type="nucleotide sequence ID" value="NZ_BLKW01000002.1"/>
</dbReference>
<dbReference type="PRINTS" id="PR01806">
    <property type="entry name" value="VIRFACTRMVIN"/>
</dbReference>
<dbReference type="PANTHER" id="PTHR47019:SF1">
    <property type="entry name" value="LIPID II FLIPPASE MURJ"/>
    <property type="match status" value="1"/>
</dbReference>
<keyword evidence="6 9" id="KW-1133">Transmembrane helix</keyword>
<keyword evidence="4" id="KW-0133">Cell shape</keyword>
<feature type="transmembrane region" description="Helical" evidence="9">
    <location>
        <begin position="119"/>
        <end position="145"/>
    </location>
</feature>
<dbReference type="Gene3D" id="1.10.510.10">
    <property type="entry name" value="Transferase(Phosphotransferase) domain 1"/>
    <property type="match status" value="1"/>
</dbReference>
<dbReference type="CDD" id="cd13123">
    <property type="entry name" value="MATE_MurJ_like"/>
    <property type="match status" value="1"/>
</dbReference>
<dbReference type="GO" id="GO:0008360">
    <property type="term" value="P:regulation of cell shape"/>
    <property type="evidence" value="ECO:0007669"/>
    <property type="project" value="UniProtKB-KW"/>
</dbReference>
<evidence type="ECO:0000256" key="1">
    <source>
        <dbReference type="ARBA" id="ARBA00004651"/>
    </source>
</evidence>
<feature type="transmembrane region" description="Helical" evidence="9">
    <location>
        <begin position="1002"/>
        <end position="1024"/>
    </location>
</feature>
<name>A0A7I9XVG4_9MYCO</name>
<keyword evidence="11" id="KW-1185">Reference proteome</keyword>
<evidence type="ECO:0000256" key="3">
    <source>
        <dbReference type="ARBA" id="ARBA00022692"/>
    </source>
</evidence>
<feature type="compositionally biased region" description="Polar residues" evidence="8">
    <location>
        <begin position="705"/>
        <end position="714"/>
    </location>
</feature>
<proteinExistence type="predicted"/>
<accession>A0A7I9XVG4</accession>
<evidence type="ECO:0000256" key="6">
    <source>
        <dbReference type="ARBA" id="ARBA00022989"/>
    </source>
</evidence>
<dbReference type="GO" id="GO:0005886">
    <property type="term" value="C:plasma membrane"/>
    <property type="evidence" value="ECO:0007669"/>
    <property type="project" value="UniProtKB-SubCell"/>
</dbReference>
<evidence type="ECO:0000313" key="11">
    <source>
        <dbReference type="Proteomes" id="UP000465361"/>
    </source>
</evidence>
<feature type="region of interest" description="Disordered" evidence="8">
    <location>
        <begin position="1"/>
        <end position="21"/>
    </location>
</feature>
<dbReference type="SUPFAM" id="SSF56112">
    <property type="entry name" value="Protein kinase-like (PK-like)"/>
    <property type="match status" value="1"/>
</dbReference>
<feature type="transmembrane region" description="Helical" evidence="9">
    <location>
        <begin position="363"/>
        <end position="387"/>
    </location>
</feature>
<evidence type="ECO:0000256" key="7">
    <source>
        <dbReference type="ARBA" id="ARBA00023136"/>
    </source>
</evidence>
<evidence type="ECO:0000256" key="4">
    <source>
        <dbReference type="ARBA" id="ARBA00022960"/>
    </source>
</evidence>
<keyword evidence="7 9" id="KW-0472">Membrane</keyword>
<dbReference type="Proteomes" id="UP000465361">
    <property type="component" value="Unassembled WGS sequence"/>
</dbReference>
<feature type="transmembrane region" description="Helical" evidence="9">
    <location>
        <begin position="426"/>
        <end position="446"/>
    </location>
</feature>
<feature type="transmembrane region" description="Helical" evidence="9">
    <location>
        <begin position="499"/>
        <end position="515"/>
    </location>
</feature>
<evidence type="ECO:0000313" key="10">
    <source>
        <dbReference type="EMBL" id="GFG73778.1"/>
    </source>
</evidence>
<dbReference type="GO" id="GO:0009252">
    <property type="term" value="P:peptidoglycan biosynthetic process"/>
    <property type="evidence" value="ECO:0007669"/>
    <property type="project" value="UniProtKB-KW"/>
</dbReference>
<evidence type="ECO:0000256" key="8">
    <source>
        <dbReference type="SAM" id="MobiDB-lite"/>
    </source>
</evidence>
<organism evidence="10 11">
    <name type="scientific">Mycobacterium botniense</name>
    <dbReference type="NCBI Taxonomy" id="84962"/>
    <lineage>
        <taxon>Bacteria</taxon>
        <taxon>Bacillati</taxon>
        <taxon>Actinomycetota</taxon>
        <taxon>Actinomycetes</taxon>
        <taxon>Mycobacteriales</taxon>
        <taxon>Mycobacteriaceae</taxon>
        <taxon>Mycobacterium</taxon>
    </lineage>
</organism>
<feature type="region of interest" description="Disordered" evidence="8">
    <location>
        <begin position="579"/>
        <end position="717"/>
    </location>
</feature>
<feature type="transmembrane region" description="Helical" evidence="9">
    <location>
        <begin position="197"/>
        <end position="216"/>
    </location>
</feature>
<feature type="transmembrane region" description="Helical" evidence="9">
    <location>
        <begin position="64"/>
        <end position="82"/>
    </location>
</feature>
<dbReference type="AlphaFoldDB" id="A0A7I9XVG4"/>
<dbReference type="InterPro" id="IPR004268">
    <property type="entry name" value="MurJ"/>
</dbReference>
<reference evidence="10 11" key="1">
    <citation type="journal article" date="2019" name="Emerg. Microbes Infect.">
        <title>Comprehensive subspecies identification of 175 nontuberculous mycobacteria species based on 7547 genomic profiles.</title>
        <authorList>
            <person name="Matsumoto Y."/>
            <person name="Kinjo T."/>
            <person name="Motooka D."/>
            <person name="Nabeya D."/>
            <person name="Jung N."/>
            <person name="Uechi K."/>
            <person name="Horii T."/>
            <person name="Iida T."/>
            <person name="Fujita J."/>
            <person name="Nakamura S."/>
        </authorList>
    </citation>
    <scope>NUCLEOTIDE SEQUENCE [LARGE SCALE GENOMIC DNA]</scope>
    <source>
        <strain evidence="10 11">JCM 17322</strain>
    </source>
</reference>
<feature type="compositionally biased region" description="Basic residues" evidence="8">
    <location>
        <begin position="594"/>
        <end position="604"/>
    </location>
</feature>
<feature type="transmembrane region" description="Helical" evidence="9">
    <location>
        <begin position="311"/>
        <end position="332"/>
    </location>
</feature>
<dbReference type="InterPro" id="IPR011009">
    <property type="entry name" value="Kinase-like_dom_sf"/>
</dbReference>
<feature type="compositionally biased region" description="Low complexity" evidence="8">
    <location>
        <begin position="645"/>
        <end position="654"/>
    </location>
</feature>
<dbReference type="PANTHER" id="PTHR47019">
    <property type="entry name" value="LIPID II FLIPPASE MURJ"/>
    <property type="match status" value="1"/>
</dbReference>
<feature type="transmembrane region" description="Helical" evidence="9">
    <location>
        <begin position="535"/>
        <end position="554"/>
    </location>
</feature>
<sequence>MTPAGRRVPPLLPPHTPSQATALPRSAHAASQSRFELSDAAVVSRSWGMALATLVSRITGFARIVLLAAILGAALSSAFSVANQLPNLVAALVLEATFTAIFVPVLARAEQNDPDRGAAFVRRLVTLATSVLLAATVLSVCAAPLLVRLMLGHTPQVNEPLTTAFAYLLLPQVIFYGLSSVFMAILNTRNVFGPPAWAPVVNNVVAIATLGLYVLVPGELSVDPVRMGNHKLLVLGIGTTSGVIAQTAVLLVALRRQHVSLRPLWGIDQRLKRFGAMAAAMVLYVLISQLGLVVTNQIASTAAASGPAIYYYTWLVLMLPFGIVGVTVLTVVMPRLSRNAAADDTAAVLADLSLATRLTMITLIPTVAVMTVGGPAIGSALFAYGHFGDVDAGYLGAAISLSAFTLIPYALVLLQLRVFYAREQPWTPIAIIVVITTVKVVASVLAPHLTDDRALVAGYLGFANGLGFLAGAIVGYYLLRRTLRPAGGHLVGVTEVRTILVTLAASLSAALIARVSDWLLGLAVLTTHSGGVGSLLRLFALTAVMLPVMAAVMLRAQLPEAHAALDVVSRWITRGHGRPHAKRRAGFMPFGHHMPGRTRLRAARSKTAPTVRPPVRSGFTYPKHRNPLTPRGYAVPEPIRDPRGKVAGAAVGKGPEVTDHPSDTASPSATSDTELPRSALHRPDESSARFSDNPLPEPRPRETPWEQSAPSSAPQDVVHLVPGARVAGGRYRLLVFHGGAPPLQFWQALDTALDRQVALTFVDPDGALPDEERQEILSRTLRLSRIHTPGIARVLDVVRTGAGGLVVAEWVRGGSLQEVADTAPSPVGAVRAMQSLAAAADAAHRLGVALSLDHPSRVRVSIDGDVVLAYPATMPDANPQDDIRGIGATLYALLVNRWPLPESGVRSGLAPAERDATGQPLDPCVIDPDIPFQISAIAVRSVQQDGGIRSASTLLNLLQQAAVVADRTEVLGPINDPVSLPDPFYHAAPVDEEVRARRRRNLLIGIGAALAIIAVALLVLASVLSRIFGDVGGGLDKARLGLNTPSTTASASASRSAPAGSIVKPVRATVFSPGGDPDNPSQAGLAIDGDPATVWATDTYNDAVPFPGFKSGVGLLLQLPQPTVVGAVAIDISSTGTVVQIRSSATATPVKLDDTTPLTPPVPLHPGHNDIPVKTSAPTSNLLVWISTLGNTGGKSRADVSEVTVRAAS</sequence>
<dbReference type="NCBIfam" id="TIGR01695">
    <property type="entry name" value="murJ_mviN"/>
    <property type="match status" value="1"/>
</dbReference>
<keyword evidence="2" id="KW-1003">Cell membrane</keyword>
<feature type="transmembrane region" description="Helical" evidence="9">
    <location>
        <begin position="458"/>
        <end position="479"/>
    </location>
</feature>
<evidence type="ECO:0000256" key="2">
    <source>
        <dbReference type="ARBA" id="ARBA00022475"/>
    </source>
</evidence>
<feature type="compositionally biased region" description="Low complexity" evidence="8">
    <location>
        <begin position="663"/>
        <end position="673"/>
    </location>
</feature>
<feature type="transmembrane region" description="Helical" evidence="9">
    <location>
        <begin position="165"/>
        <end position="185"/>
    </location>
</feature>
<feature type="transmembrane region" description="Helical" evidence="9">
    <location>
        <begin position="88"/>
        <end position="107"/>
    </location>
</feature>
<keyword evidence="3 9" id="KW-0812">Transmembrane</keyword>
<dbReference type="Pfam" id="PF03023">
    <property type="entry name" value="MurJ"/>
    <property type="match status" value="1"/>
</dbReference>
<gene>
    <name evidence="10" type="ORF">MBOT_11430</name>
</gene>
<dbReference type="CDD" id="cd13973">
    <property type="entry name" value="PK_MviN-like"/>
    <property type="match status" value="1"/>
</dbReference>
<feature type="transmembrane region" description="Helical" evidence="9">
    <location>
        <begin position="393"/>
        <end position="414"/>
    </location>
</feature>
<comment type="subcellular location">
    <subcellularLocation>
        <location evidence="1">Cell membrane</location>
        <topology evidence="1">Multi-pass membrane protein</topology>
    </subcellularLocation>
</comment>
<protein>
    <submittedName>
        <fullName evidence="10">Murein biosynthesis integral membrane protein MurJ</fullName>
    </submittedName>
</protein>
<keyword evidence="5" id="KW-0573">Peptidoglycan synthesis</keyword>
<dbReference type="InterPro" id="IPR051050">
    <property type="entry name" value="Lipid_II_flippase_MurJ/MviN"/>
</dbReference>
<dbReference type="GO" id="GO:0015648">
    <property type="term" value="F:lipid-linked peptidoglycan transporter activity"/>
    <property type="evidence" value="ECO:0007669"/>
    <property type="project" value="TreeGrafter"/>
</dbReference>
<evidence type="ECO:0000256" key="9">
    <source>
        <dbReference type="SAM" id="Phobius"/>
    </source>
</evidence>